<evidence type="ECO:0000256" key="1">
    <source>
        <dbReference type="ARBA" id="ARBA00022443"/>
    </source>
</evidence>
<accession>A0ABD0QKZ7</accession>
<dbReference type="InterPro" id="IPR036028">
    <property type="entry name" value="SH3-like_dom_sf"/>
</dbReference>
<organism evidence="4 5">
    <name type="scientific">Cirrhinus mrigala</name>
    <name type="common">Mrigala</name>
    <dbReference type="NCBI Taxonomy" id="683832"/>
    <lineage>
        <taxon>Eukaryota</taxon>
        <taxon>Metazoa</taxon>
        <taxon>Chordata</taxon>
        <taxon>Craniata</taxon>
        <taxon>Vertebrata</taxon>
        <taxon>Euteleostomi</taxon>
        <taxon>Actinopterygii</taxon>
        <taxon>Neopterygii</taxon>
        <taxon>Teleostei</taxon>
        <taxon>Ostariophysi</taxon>
        <taxon>Cypriniformes</taxon>
        <taxon>Cyprinidae</taxon>
        <taxon>Labeoninae</taxon>
        <taxon>Labeonini</taxon>
        <taxon>Cirrhinus</taxon>
    </lineage>
</organism>
<sequence>GEVISITRRVDDHWLEGRIAGTNRSGIFPVSYVQVNKMPRTKSSDDFPAPQPWSTTALPSVSVVTLPRTPAFTSQTLQPITLPSVTRTSHLPKTAFKPLPVLAWPHFFHKDRIVAPSQPTGKGHQITHVTLQSCADIFTGPRTASEH</sequence>
<feature type="domain" description="SH3" evidence="3">
    <location>
        <begin position="1"/>
        <end position="38"/>
    </location>
</feature>
<keyword evidence="1 2" id="KW-0728">SH3 domain</keyword>
<dbReference type="AlphaFoldDB" id="A0ABD0QKZ7"/>
<dbReference type="PROSITE" id="PS50002">
    <property type="entry name" value="SH3"/>
    <property type="match status" value="1"/>
</dbReference>
<dbReference type="InterPro" id="IPR050384">
    <property type="entry name" value="Endophilin_SH3RF"/>
</dbReference>
<dbReference type="Proteomes" id="UP001529510">
    <property type="component" value="Unassembled WGS sequence"/>
</dbReference>
<gene>
    <name evidence="4" type="ORF">M9458_018222</name>
</gene>
<dbReference type="SUPFAM" id="SSF50044">
    <property type="entry name" value="SH3-domain"/>
    <property type="match status" value="1"/>
</dbReference>
<comment type="caution">
    <text evidence="4">The sequence shown here is derived from an EMBL/GenBank/DDBJ whole genome shotgun (WGS) entry which is preliminary data.</text>
</comment>
<feature type="non-terminal residue" evidence="4">
    <location>
        <position position="1"/>
    </location>
</feature>
<evidence type="ECO:0000313" key="4">
    <source>
        <dbReference type="EMBL" id="KAL0186552.1"/>
    </source>
</evidence>
<feature type="non-terminal residue" evidence="4">
    <location>
        <position position="147"/>
    </location>
</feature>
<evidence type="ECO:0000256" key="2">
    <source>
        <dbReference type="PROSITE-ProRule" id="PRU00192"/>
    </source>
</evidence>
<dbReference type="EMBL" id="JAMKFB020000008">
    <property type="protein sequence ID" value="KAL0186552.1"/>
    <property type="molecule type" value="Genomic_DNA"/>
</dbReference>
<dbReference type="Gene3D" id="2.30.30.40">
    <property type="entry name" value="SH3 Domains"/>
    <property type="match status" value="1"/>
</dbReference>
<proteinExistence type="predicted"/>
<protein>
    <recommendedName>
        <fullName evidence="3">SH3 domain-containing protein</fullName>
    </recommendedName>
</protein>
<reference evidence="4 5" key="1">
    <citation type="submission" date="2024-05" db="EMBL/GenBank/DDBJ databases">
        <title>Genome sequencing and assembly of Indian major carp, Cirrhinus mrigala (Hamilton, 1822).</title>
        <authorList>
            <person name="Mohindra V."/>
            <person name="Chowdhury L.M."/>
            <person name="Lal K."/>
            <person name="Jena J.K."/>
        </authorList>
    </citation>
    <scope>NUCLEOTIDE SEQUENCE [LARGE SCALE GENOMIC DNA]</scope>
    <source>
        <strain evidence="4">CM1030</strain>
        <tissue evidence="4">Blood</tissue>
    </source>
</reference>
<name>A0ABD0QKZ7_CIRMR</name>
<dbReference type="InterPro" id="IPR001452">
    <property type="entry name" value="SH3_domain"/>
</dbReference>
<keyword evidence="5" id="KW-1185">Reference proteome</keyword>
<dbReference type="PANTHER" id="PTHR14167:SF54">
    <property type="entry name" value="VINEXIN"/>
    <property type="match status" value="1"/>
</dbReference>
<dbReference type="PANTHER" id="PTHR14167">
    <property type="entry name" value="SH3 DOMAIN-CONTAINING"/>
    <property type="match status" value="1"/>
</dbReference>
<dbReference type="Pfam" id="PF00018">
    <property type="entry name" value="SH3_1"/>
    <property type="match status" value="1"/>
</dbReference>
<evidence type="ECO:0000313" key="5">
    <source>
        <dbReference type="Proteomes" id="UP001529510"/>
    </source>
</evidence>
<evidence type="ECO:0000259" key="3">
    <source>
        <dbReference type="PROSITE" id="PS50002"/>
    </source>
</evidence>